<dbReference type="Proteomes" id="UP000050741">
    <property type="component" value="Unassembled WGS sequence"/>
</dbReference>
<reference evidence="1" key="2">
    <citation type="submission" date="2014-05" db="EMBL/GenBank/DDBJ databases">
        <title>The genome and life-stage specific transcriptomes of Globodera pallida elucidate key aspects of plant parasitism by a cyst nematode.</title>
        <authorList>
            <person name="Cotton J.A."/>
            <person name="Lilley C.J."/>
            <person name="Jones L.M."/>
            <person name="Kikuchi T."/>
            <person name="Reid A.J."/>
            <person name="Thorpe P."/>
            <person name="Tsai I.J."/>
            <person name="Beasley H."/>
            <person name="Blok V."/>
            <person name="Cock P.J.A."/>
            <person name="Van den Akker S.E."/>
            <person name="Holroyd N."/>
            <person name="Hunt M."/>
            <person name="Mantelin S."/>
            <person name="Naghra H."/>
            <person name="Pain A."/>
            <person name="Palomares-Rius J.E."/>
            <person name="Zarowiecki M."/>
            <person name="Berriman M."/>
            <person name="Jones J.T."/>
            <person name="Urwin P.E."/>
        </authorList>
    </citation>
    <scope>NUCLEOTIDE SEQUENCE [LARGE SCALE GENOMIC DNA]</scope>
    <source>
        <strain evidence="1">Lindley</strain>
    </source>
</reference>
<sequence length="92" mass="10468">VYVFGMPLRHPQPYDPKELGMEQACSEKFMEFCGRFASTGQVFRGPGNKIFEKPRCSGIFGVQPTPALLWIRGCHNVAVIMSHNFLHAEHWC</sequence>
<name>A0A183CRY4_GLOPA</name>
<protein>
    <submittedName>
        <fullName evidence="2">SER_THR_PHOSPHATASE domain-containing protein</fullName>
    </submittedName>
</protein>
<organism evidence="1 2">
    <name type="scientific">Globodera pallida</name>
    <name type="common">Potato cyst nematode worm</name>
    <name type="synonym">Heterodera pallida</name>
    <dbReference type="NCBI Taxonomy" id="36090"/>
    <lineage>
        <taxon>Eukaryota</taxon>
        <taxon>Metazoa</taxon>
        <taxon>Ecdysozoa</taxon>
        <taxon>Nematoda</taxon>
        <taxon>Chromadorea</taxon>
        <taxon>Rhabditida</taxon>
        <taxon>Tylenchina</taxon>
        <taxon>Tylenchomorpha</taxon>
        <taxon>Tylenchoidea</taxon>
        <taxon>Heteroderidae</taxon>
        <taxon>Heteroderinae</taxon>
        <taxon>Globodera</taxon>
    </lineage>
</organism>
<evidence type="ECO:0000313" key="1">
    <source>
        <dbReference type="Proteomes" id="UP000050741"/>
    </source>
</evidence>
<reference evidence="2" key="3">
    <citation type="submission" date="2016-06" db="UniProtKB">
        <authorList>
            <consortium name="WormBaseParasite"/>
        </authorList>
    </citation>
    <scope>IDENTIFICATION</scope>
</reference>
<reference evidence="1" key="1">
    <citation type="submission" date="2013-12" db="EMBL/GenBank/DDBJ databases">
        <authorList>
            <person name="Aslett M."/>
        </authorList>
    </citation>
    <scope>NUCLEOTIDE SEQUENCE [LARGE SCALE GENOMIC DNA]</scope>
    <source>
        <strain evidence="1">Lindley</strain>
    </source>
</reference>
<evidence type="ECO:0000313" key="2">
    <source>
        <dbReference type="WBParaSite" id="GPLIN_001564200"/>
    </source>
</evidence>
<dbReference type="WBParaSite" id="GPLIN_001564200">
    <property type="protein sequence ID" value="GPLIN_001564200"/>
    <property type="gene ID" value="GPLIN_001564200"/>
</dbReference>
<keyword evidence="1" id="KW-1185">Reference proteome</keyword>
<dbReference type="AlphaFoldDB" id="A0A183CRY4"/>
<accession>A0A183CRY4</accession>
<proteinExistence type="predicted"/>